<dbReference type="EMBL" id="LAZR01007728">
    <property type="protein sequence ID" value="KKM83340.1"/>
    <property type="molecule type" value="Genomic_DNA"/>
</dbReference>
<feature type="compositionally biased region" description="Basic and acidic residues" evidence="1">
    <location>
        <begin position="1"/>
        <end position="29"/>
    </location>
</feature>
<comment type="caution">
    <text evidence="2">The sequence shown here is derived from an EMBL/GenBank/DDBJ whole genome shotgun (WGS) entry which is preliminary data.</text>
</comment>
<protein>
    <submittedName>
        <fullName evidence="2">Uncharacterized protein</fullName>
    </submittedName>
</protein>
<accession>A0A0F9N3S3</accession>
<name>A0A0F9N3S3_9ZZZZ</name>
<dbReference type="AlphaFoldDB" id="A0A0F9N3S3"/>
<proteinExistence type="predicted"/>
<reference evidence="2" key="1">
    <citation type="journal article" date="2015" name="Nature">
        <title>Complex archaea that bridge the gap between prokaryotes and eukaryotes.</title>
        <authorList>
            <person name="Spang A."/>
            <person name="Saw J.H."/>
            <person name="Jorgensen S.L."/>
            <person name="Zaremba-Niedzwiedzka K."/>
            <person name="Martijn J."/>
            <person name="Lind A.E."/>
            <person name="van Eijk R."/>
            <person name="Schleper C."/>
            <person name="Guy L."/>
            <person name="Ettema T.J."/>
        </authorList>
    </citation>
    <scope>NUCLEOTIDE SEQUENCE</scope>
</reference>
<evidence type="ECO:0000313" key="2">
    <source>
        <dbReference type="EMBL" id="KKM83340.1"/>
    </source>
</evidence>
<organism evidence="2">
    <name type="scientific">marine sediment metagenome</name>
    <dbReference type="NCBI Taxonomy" id="412755"/>
    <lineage>
        <taxon>unclassified sequences</taxon>
        <taxon>metagenomes</taxon>
        <taxon>ecological metagenomes</taxon>
    </lineage>
</organism>
<feature type="region of interest" description="Disordered" evidence="1">
    <location>
        <begin position="1"/>
        <end position="48"/>
    </location>
</feature>
<feature type="non-terminal residue" evidence="2">
    <location>
        <position position="48"/>
    </location>
</feature>
<gene>
    <name evidence="2" type="ORF">LCGC14_1310330</name>
</gene>
<evidence type="ECO:0000256" key="1">
    <source>
        <dbReference type="SAM" id="MobiDB-lite"/>
    </source>
</evidence>
<sequence>MLGFNRKKDKEDDKVTDEVVDEKIEEQKESSTNGPVHAMGDGDVVPEA</sequence>